<name>A0A3S5BM21_9PLAT</name>
<dbReference type="Gene3D" id="1.20.58.1120">
    <property type="match status" value="1"/>
</dbReference>
<dbReference type="InterPro" id="IPR026983">
    <property type="entry name" value="DHC"/>
</dbReference>
<evidence type="ECO:0000313" key="2">
    <source>
        <dbReference type="Proteomes" id="UP000784294"/>
    </source>
</evidence>
<dbReference type="PANTHER" id="PTHR22878:SF66">
    <property type="entry name" value="DYNEIN AXONEMAL HEAVY CHAIN 7"/>
    <property type="match status" value="1"/>
</dbReference>
<accession>A0A3S5BM21</accession>
<evidence type="ECO:0000313" key="1">
    <source>
        <dbReference type="EMBL" id="VEL29809.1"/>
    </source>
</evidence>
<gene>
    <name evidence="1" type="ORF">PXEA_LOCUS23249</name>
</gene>
<organism evidence="1 2">
    <name type="scientific">Protopolystoma xenopodis</name>
    <dbReference type="NCBI Taxonomy" id="117903"/>
    <lineage>
        <taxon>Eukaryota</taxon>
        <taxon>Metazoa</taxon>
        <taxon>Spiralia</taxon>
        <taxon>Lophotrochozoa</taxon>
        <taxon>Platyhelminthes</taxon>
        <taxon>Monogenea</taxon>
        <taxon>Polyopisthocotylea</taxon>
        <taxon>Polystomatidea</taxon>
        <taxon>Polystomatidae</taxon>
        <taxon>Protopolystoma</taxon>
    </lineage>
</organism>
<dbReference type="Proteomes" id="UP000784294">
    <property type="component" value="Unassembled WGS sequence"/>
</dbReference>
<dbReference type="OrthoDB" id="447173at2759"/>
<dbReference type="AlphaFoldDB" id="A0A3S5BM21"/>
<dbReference type="PANTHER" id="PTHR22878">
    <property type="entry name" value="DYNEIN HEAVY CHAIN 6, AXONEMAL-LIKE-RELATED"/>
    <property type="match status" value="1"/>
</dbReference>
<sequence>MVRGKLSKQNRTTLQALIVLDVHARDVLAELITEKVNSETDFSWLSQMRYYWEEGQMVTRMINSQLK</sequence>
<dbReference type="GO" id="GO:0007018">
    <property type="term" value="P:microtubule-based movement"/>
    <property type="evidence" value="ECO:0007669"/>
    <property type="project" value="InterPro"/>
</dbReference>
<reference evidence="1" key="1">
    <citation type="submission" date="2018-11" db="EMBL/GenBank/DDBJ databases">
        <authorList>
            <consortium name="Pathogen Informatics"/>
        </authorList>
    </citation>
    <scope>NUCLEOTIDE SEQUENCE</scope>
</reference>
<dbReference type="EMBL" id="CAAALY010106424">
    <property type="protein sequence ID" value="VEL29809.1"/>
    <property type="molecule type" value="Genomic_DNA"/>
</dbReference>
<comment type="caution">
    <text evidence="1">The sequence shown here is derived from an EMBL/GenBank/DDBJ whole genome shotgun (WGS) entry which is preliminary data.</text>
</comment>
<protein>
    <submittedName>
        <fullName evidence="1">Uncharacterized protein</fullName>
    </submittedName>
</protein>
<proteinExistence type="predicted"/>
<keyword evidence="2" id="KW-1185">Reference proteome</keyword>
<dbReference type="GO" id="GO:0051959">
    <property type="term" value="F:dynein light intermediate chain binding"/>
    <property type="evidence" value="ECO:0007669"/>
    <property type="project" value="InterPro"/>
</dbReference>
<dbReference type="GO" id="GO:0030286">
    <property type="term" value="C:dynein complex"/>
    <property type="evidence" value="ECO:0007669"/>
    <property type="project" value="InterPro"/>
</dbReference>
<dbReference type="GO" id="GO:0045505">
    <property type="term" value="F:dynein intermediate chain binding"/>
    <property type="evidence" value="ECO:0007669"/>
    <property type="project" value="InterPro"/>
</dbReference>